<sequence>MNATYSEIYSFWSIKSFIKLFLLWLAGAGTRLTILATPPIISDIHHDLNLTETQVGIISGLPAVLFAGTAILGSLLIARTSAIKTLIIGLLITSLGSAFRGAADDIIIMYTATMITGLGVAFMQPALPSIVKDWFPKHIVIATAIYVNGLLLGGEVIPVAVTKSILLPMLGSWRLTYVFWAAITLIIAIFIYQLAPKNKHETISTNKNIKWVPEWNNIILWKLGLMMGCVNATYFATNFFIPRYLHEANFEDLTSISLVALNLGQIPASIILMMTRATVAKLRYPYLISGIGLIAAFISIMYFGTEYIIISSAFIGFFSAIVLILMLGLPSMISEPHEVHRSTSLMLTIGYTCAVITPVISGLSWDISGNPSYVFLPMMICSIILFISAIKRPIVNKVIKNKI</sequence>
<evidence type="ECO:0000256" key="1">
    <source>
        <dbReference type="ARBA" id="ARBA00022692"/>
    </source>
</evidence>
<dbReference type="PANTHER" id="PTHR23523:SF2">
    <property type="entry name" value="2-NITROIMIDAZOLE TRANSPORTER"/>
    <property type="match status" value="1"/>
</dbReference>
<name>A0A1G5QIY0_PHOLU</name>
<protein>
    <submittedName>
        <fullName evidence="6">MFS transporter, CP family, cyanate transporter</fullName>
    </submittedName>
</protein>
<organism evidence="6 7">
    <name type="scientific">Photorhabdus luminescens</name>
    <name type="common">Xenorhabdus luminescens</name>
    <dbReference type="NCBI Taxonomy" id="29488"/>
    <lineage>
        <taxon>Bacteria</taxon>
        <taxon>Pseudomonadati</taxon>
        <taxon>Pseudomonadota</taxon>
        <taxon>Gammaproteobacteria</taxon>
        <taxon>Enterobacterales</taxon>
        <taxon>Morganellaceae</taxon>
        <taxon>Photorhabdus</taxon>
    </lineage>
</organism>
<feature type="transmembrane region" description="Helical" evidence="4">
    <location>
        <begin position="108"/>
        <end position="127"/>
    </location>
</feature>
<dbReference type="AlphaFoldDB" id="A0A1G5QIY0"/>
<feature type="transmembrane region" description="Helical" evidence="4">
    <location>
        <begin position="284"/>
        <end position="303"/>
    </location>
</feature>
<feature type="transmembrane region" description="Helical" evidence="4">
    <location>
        <begin position="21"/>
        <end position="41"/>
    </location>
</feature>
<evidence type="ECO:0000256" key="3">
    <source>
        <dbReference type="ARBA" id="ARBA00023136"/>
    </source>
</evidence>
<keyword evidence="7" id="KW-1185">Reference proteome</keyword>
<gene>
    <name evidence="6" type="ORF">SAMN02982990_01736</name>
</gene>
<dbReference type="RefSeq" id="WP_049585801.1">
    <property type="nucleotide sequence ID" value="NZ_CAWQXX010000025.1"/>
</dbReference>
<accession>A0A1G5QIY0</accession>
<feature type="transmembrane region" description="Helical" evidence="4">
    <location>
        <begin position="177"/>
        <end position="195"/>
    </location>
</feature>
<feature type="transmembrane region" description="Helical" evidence="4">
    <location>
        <begin position="253"/>
        <end position="272"/>
    </location>
</feature>
<evidence type="ECO:0000313" key="6">
    <source>
        <dbReference type="EMBL" id="SCZ61568.1"/>
    </source>
</evidence>
<proteinExistence type="predicted"/>
<feature type="transmembrane region" description="Helical" evidence="4">
    <location>
        <begin position="139"/>
        <end position="157"/>
    </location>
</feature>
<dbReference type="GO" id="GO:0022857">
    <property type="term" value="F:transmembrane transporter activity"/>
    <property type="evidence" value="ECO:0007669"/>
    <property type="project" value="InterPro"/>
</dbReference>
<dbReference type="Gene3D" id="1.20.1250.20">
    <property type="entry name" value="MFS general substrate transporter like domains"/>
    <property type="match status" value="1"/>
</dbReference>
<keyword evidence="2 4" id="KW-1133">Transmembrane helix</keyword>
<dbReference type="InterPro" id="IPR011701">
    <property type="entry name" value="MFS"/>
</dbReference>
<feature type="transmembrane region" description="Helical" evidence="4">
    <location>
        <begin position="309"/>
        <end position="333"/>
    </location>
</feature>
<dbReference type="Proteomes" id="UP000183223">
    <property type="component" value="Unassembled WGS sequence"/>
</dbReference>
<feature type="transmembrane region" description="Helical" evidence="4">
    <location>
        <begin position="85"/>
        <end position="102"/>
    </location>
</feature>
<dbReference type="PROSITE" id="PS50850">
    <property type="entry name" value="MFS"/>
    <property type="match status" value="1"/>
</dbReference>
<keyword evidence="3 4" id="KW-0472">Membrane</keyword>
<evidence type="ECO:0000256" key="2">
    <source>
        <dbReference type="ARBA" id="ARBA00022989"/>
    </source>
</evidence>
<evidence type="ECO:0000259" key="5">
    <source>
        <dbReference type="PROSITE" id="PS50850"/>
    </source>
</evidence>
<dbReference type="InterPro" id="IPR020846">
    <property type="entry name" value="MFS_dom"/>
</dbReference>
<feature type="transmembrane region" description="Helical" evidence="4">
    <location>
        <begin position="345"/>
        <end position="365"/>
    </location>
</feature>
<feature type="transmembrane region" description="Helical" evidence="4">
    <location>
        <begin position="53"/>
        <end position="78"/>
    </location>
</feature>
<reference evidence="7" key="1">
    <citation type="submission" date="2016-10" db="EMBL/GenBank/DDBJ databases">
        <authorList>
            <person name="Varghese N."/>
            <person name="Submissions S."/>
        </authorList>
    </citation>
    <scope>NUCLEOTIDE SEQUENCE [LARGE SCALE GENOMIC DNA]</scope>
    <source>
        <strain evidence="7">ATCC 29999</strain>
    </source>
</reference>
<keyword evidence="1 4" id="KW-0812">Transmembrane</keyword>
<dbReference type="InterPro" id="IPR036259">
    <property type="entry name" value="MFS_trans_sf"/>
</dbReference>
<dbReference type="PANTHER" id="PTHR23523">
    <property type="match status" value="1"/>
</dbReference>
<evidence type="ECO:0000256" key="4">
    <source>
        <dbReference type="SAM" id="Phobius"/>
    </source>
</evidence>
<dbReference type="GeneID" id="45658620"/>
<feature type="domain" description="Major facilitator superfamily (MFS) profile" evidence="5">
    <location>
        <begin position="19"/>
        <end position="394"/>
    </location>
</feature>
<dbReference type="Pfam" id="PF07690">
    <property type="entry name" value="MFS_1"/>
    <property type="match status" value="1"/>
</dbReference>
<evidence type="ECO:0000313" key="7">
    <source>
        <dbReference type="Proteomes" id="UP000183223"/>
    </source>
</evidence>
<dbReference type="SUPFAM" id="SSF103473">
    <property type="entry name" value="MFS general substrate transporter"/>
    <property type="match status" value="1"/>
</dbReference>
<feature type="transmembrane region" description="Helical" evidence="4">
    <location>
        <begin position="215"/>
        <end position="241"/>
    </location>
</feature>
<dbReference type="EMBL" id="FMWJ01000006">
    <property type="protein sequence ID" value="SCZ61568.1"/>
    <property type="molecule type" value="Genomic_DNA"/>
</dbReference>
<feature type="transmembrane region" description="Helical" evidence="4">
    <location>
        <begin position="371"/>
        <end position="390"/>
    </location>
</feature>
<dbReference type="InterPro" id="IPR052524">
    <property type="entry name" value="MFS_Cyanate_Porter"/>
</dbReference>
<dbReference type="OrthoDB" id="148947at2"/>